<sequence length="683" mass="75171">TGRLKLFGLHFDNLNPYSTVTNPLIQISESYDRQNPQVTIKDFDIVNSEFKNIHQDTNNQQGGAVISGHQDSGALLRIRDQCKFNNITSTGQGGAIYCTGRYPIIEINRVSFIQCKGISGGAIFASSQDILSLTIDNQSEFKQCEIIGDNENQGGGAIYFILSNPGGAIHSIFNYGEFLIESSQFESCNSANSDGGSVFAQIYYNSLSINKVTFIGSSCSQPGSGGAIAIVQQNSYNRISITESSFTNCKTLPGSSSQYGWGGAIDIEMGFEASFLTLENFQLTDLSFTNCKASGAGNNLHILSMDTYSTGQVIKNENLLTVKDQSNPPNIIYDLFTSPQYAYDYMGINESIEKDNPGTIDLDHHNPLFEQLFISNVPNPSYIDAINGKDIKFCGGQYQMCKTIKYSTERNPTPLSGIIPTDSTYSIILTSNTALDTNIQIISTTLVNGHIVIQSDEYDSIEDYTKQSIITSSFSSSLFTISGTGHLELLRLHFDNLNPTSNNPLISISTDSDDVPQLQIKDCEFKQNPDSYSTFSLSHSIISINGGIIKIEKAKIESYKLINENSIITIKSQSFSYGRYRKNEIKIYQSTFSNIQKLGDGNGAAINAELQQDSILKVTDSCTFYNCSTELIDNCAGGAISTVLDIMKRDYVFEDVCIYRLIQSVPSGVYSLDWIWKSFPIGV</sequence>
<dbReference type="AlphaFoldDB" id="A0A5J4UCH1"/>
<protein>
    <submittedName>
        <fullName evidence="1">Uncharacterized protein</fullName>
    </submittedName>
</protein>
<dbReference type="Proteomes" id="UP000324800">
    <property type="component" value="Unassembled WGS sequence"/>
</dbReference>
<evidence type="ECO:0000313" key="1">
    <source>
        <dbReference type="EMBL" id="KAA6368496.1"/>
    </source>
</evidence>
<feature type="non-terminal residue" evidence="1">
    <location>
        <position position="683"/>
    </location>
</feature>
<dbReference type="OrthoDB" id="10691841at2759"/>
<feature type="non-terminal residue" evidence="1">
    <location>
        <position position="1"/>
    </location>
</feature>
<evidence type="ECO:0000313" key="2">
    <source>
        <dbReference type="Proteomes" id="UP000324800"/>
    </source>
</evidence>
<comment type="caution">
    <text evidence="1">The sequence shown here is derived from an EMBL/GenBank/DDBJ whole genome shotgun (WGS) entry which is preliminary data.</text>
</comment>
<proteinExistence type="predicted"/>
<accession>A0A5J4UCH1</accession>
<organism evidence="1 2">
    <name type="scientific">Streblomastix strix</name>
    <dbReference type="NCBI Taxonomy" id="222440"/>
    <lineage>
        <taxon>Eukaryota</taxon>
        <taxon>Metamonada</taxon>
        <taxon>Preaxostyla</taxon>
        <taxon>Oxymonadida</taxon>
        <taxon>Streblomastigidae</taxon>
        <taxon>Streblomastix</taxon>
    </lineage>
</organism>
<name>A0A5J4UCH1_9EUKA</name>
<reference evidence="1 2" key="1">
    <citation type="submission" date="2019-03" db="EMBL/GenBank/DDBJ databases">
        <title>Single cell metagenomics reveals metabolic interactions within the superorganism composed of flagellate Streblomastix strix and complex community of Bacteroidetes bacteria on its surface.</title>
        <authorList>
            <person name="Treitli S.C."/>
            <person name="Kolisko M."/>
            <person name="Husnik F."/>
            <person name="Keeling P."/>
            <person name="Hampl V."/>
        </authorList>
    </citation>
    <scope>NUCLEOTIDE SEQUENCE [LARGE SCALE GENOMIC DNA]</scope>
    <source>
        <strain evidence="1">ST1C</strain>
    </source>
</reference>
<dbReference type="EMBL" id="SNRW01017290">
    <property type="protein sequence ID" value="KAA6368496.1"/>
    <property type="molecule type" value="Genomic_DNA"/>
</dbReference>
<gene>
    <name evidence="1" type="ORF">EZS28_035977</name>
</gene>